<dbReference type="EC" id="2.3.1.39" evidence="1"/>
<dbReference type="InterPro" id="IPR016036">
    <property type="entry name" value="Malonyl_transacylase_ACP-bd"/>
</dbReference>
<keyword evidence="2 6" id="KW-0808">Transferase</keyword>
<evidence type="ECO:0000256" key="3">
    <source>
        <dbReference type="ARBA" id="ARBA00023315"/>
    </source>
</evidence>
<sequence length="414" mass="45306">MNKIAVLFPGQGAQYIGMGKTICRDFKAADYMFNEANEILGFDIKALCFEGDLDELTKTENAQPALLTASVAAFKVLRKISEVTPFYLAGHSLGEFSALVCSKAISFSDALKLVRKRGELMAKASQGGMAAVMGAGEAEIRAVCEQVSTRDCFAVVSNNNSPDQIVISGHKQAIAKAGEVLSNMGVKVKALNVSAAFHSPLMTDAADEFKELLENTVFRIPSWPVISNVTAKPITASSTLAEELYRQLISPVQWQKTMSFMQNHNVNTFIDIGPGQVVKNLASKNIPDAQAYAFDKPKELESIINEYPVNPFKPKISFLPKAMAIAVCTKNNNWDNSEYEAGVIKPYNEVQSINSRLEETGAEATEEQMKIAVDMLSSVFTCKRTPIDEQAERFTQLFDDTDTWGAVPGFKLPV</sequence>
<proteinExistence type="predicted"/>
<evidence type="ECO:0000256" key="1">
    <source>
        <dbReference type="ARBA" id="ARBA00013258"/>
    </source>
</evidence>
<dbReference type="InterPro" id="IPR014043">
    <property type="entry name" value="Acyl_transferase_dom"/>
</dbReference>
<dbReference type="GO" id="GO:0005829">
    <property type="term" value="C:cytosol"/>
    <property type="evidence" value="ECO:0007669"/>
    <property type="project" value="TreeGrafter"/>
</dbReference>
<dbReference type="InterPro" id="IPR016035">
    <property type="entry name" value="Acyl_Trfase/lysoPLipase"/>
</dbReference>
<dbReference type="PANTHER" id="PTHR42681:SF1">
    <property type="entry name" value="MALONYL-COA-ACYL CARRIER PROTEIN TRANSACYLASE, MITOCHONDRIAL"/>
    <property type="match status" value="1"/>
</dbReference>
<comment type="catalytic activity">
    <reaction evidence="4">
        <text>holo-[ACP] + malonyl-CoA = malonyl-[ACP] + CoA</text>
        <dbReference type="Rhea" id="RHEA:41792"/>
        <dbReference type="Rhea" id="RHEA-COMP:9623"/>
        <dbReference type="Rhea" id="RHEA-COMP:9685"/>
        <dbReference type="ChEBI" id="CHEBI:57287"/>
        <dbReference type="ChEBI" id="CHEBI:57384"/>
        <dbReference type="ChEBI" id="CHEBI:64479"/>
        <dbReference type="ChEBI" id="CHEBI:78449"/>
        <dbReference type="EC" id="2.3.1.39"/>
    </reaction>
</comment>
<organism evidence="6 7">
    <name type="scientific">Anaerobacterium chartisolvens</name>
    <dbReference type="NCBI Taxonomy" id="1297424"/>
    <lineage>
        <taxon>Bacteria</taxon>
        <taxon>Bacillati</taxon>
        <taxon>Bacillota</taxon>
        <taxon>Clostridia</taxon>
        <taxon>Eubacteriales</taxon>
        <taxon>Oscillospiraceae</taxon>
        <taxon>Anaerobacterium</taxon>
    </lineage>
</organism>
<dbReference type="Gene3D" id="3.40.366.10">
    <property type="entry name" value="Malonyl-Coenzyme A Acyl Carrier Protein, domain 2"/>
    <property type="match status" value="1"/>
</dbReference>
<dbReference type="GO" id="GO:0004314">
    <property type="term" value="F:[acyl-carrier-protein] S-malonyltransferase activity"/>
    <property type="evidence" value="ECO:0007669"/>
    <property type="project" value="UniProtKB-EC"/>
</dbReference>
<dbReference type="Pfam" id="PF00698">
    <property type="entry name" value="Acyl_transf_1"/>
    <property type="match status" value="1"/>
</dbReference>
<evidence type="ECO:0000313" key="6">
    <source>
        <dbReference type="EMBL" id="RCX16300.1"/>
    </source>
</evidence>
<evidence type="ECO:0000256" key="4">
    <source>
        <dbReference type="ARBA" id="ARBA00048462"/>
    </source>
</evidence>
<dbReference type="InterPro" id="IPR004410">
    <property type="entry name" value="Malonyl_CoA-ACP_transAc_FabD"/>
</dbReference>
<dbReference type="PANTHER" id="PTHR42681">
    <property type="entry name" value="MALONYL-COA-ACYL CARRIER PROTEIN TRANSACYLASE, MITOCHONDRIAL"/>
    <property type="match status" value="1"/>
</dbReference>
<gene>
    <name evidence="6" type="ORF">DFR58_11144</name>
</gene>
<dbReference type="AlphaFoldDB" id="A0A369B418"/>
<feature type="domain" description="Malonyl-CoA:ACP transacylase (MAT)" evidence="5">
    <location>
        <begin position="7"/>
        <end position="332"/>
    </location>
</feature>
<accession>A0A369B418</accession>
<evidence type="ECO:0000259" key="5">
    <source>
        <dbReference type="SMART" id="SM00827"/>
    </source>
</evidence>
<dbReference type="Gene3D" id="3.30.70.250">
    <property type="entry name" value="Malonyl-CoA ACP transacylase, ACP-binding"/>
    <property type="match status" value="1"/>
</dbReference>
<comment type="caution">
    <text evidence="6">The sequence shown here is derived from an EMBL/GenBank/DDBJ whole genome shotgun (WGS) entry which is preliminary data.</text>
</comment>
<dbReference type="InterPro" id="IPR050858">
    <property type="entry name" value="Mal-CoA-ACP_Trans/PKS_FabD"/>
</dbReference>
<dbReference type="InterPro" id="IPR001227">
    <property type="entry name" value="Ac_transferase_dom_sf"/>
</dbReference>
<dbReference type="Proteomes" id="UP000253034">
    <property type="component" value="Unassembled WGS sequence"/>
</dbReference>
<name>A0A369B418_9FIRM</name>
<evidence type="ECO:0000256" key="2">
    <source>
        <dbReference type="ARBA" id="ARBA00022679"/>
    </source>
</evidence>
<dbReference type="GO" id="GO:0006633">
    <property type="term" value="P:fatty acid biosynthetic process"/>
    <property type="evidence" value="ECO:0007669"/>
    <property type="project" value="TreeGrafter"/>
</dbReference>
<evidence type="ECO:0000313" key="7">
    <source>
        <dbReference type="Proteomes" id="UP000253034"/>
    </source>
</evidence>
<dbReference type="EMBL" id="QPJT01000011">
    <property type="protein sequence ID" value="RCX16300.1"/>
    <property type="molecule type" value="Genomic_DNA"/>
</dbReference>
<protein>
    <recommendedName>
        <fullName evidence="1">[acyl-carrier-protein] S-malonyltransferase</fullName>
        <ecNumber evidence="1">2.3.1.39</ecNumber>
    </recommendedName>
</protein>
<dbReference type="RefSeq" id="WP_170138121.1">
    <property type="nucleotide sequence ID" value="NZ_QPJT01000011.1"/>
</dbReference>
<dbReference type="SUPFAM" id="SSF55048">
    <property type="entry name" value="Probable ACP-binding domain of malonyl-CoA ACP transacylase"/>
    <property type="match status" value="1"/>
</dbReference>
<dbReference type="SMART" id="SM00827">
    <property type="entry name" value="PKS_AT"/>
    <property type="match status" value="1"/>
</dbReference>
<dbReference type="SUPFAM" id="SSF52151">
    <property type="entry name" value="FabD/lysophospholipase-like"/>
    <property type="match status" value="1"/>
</dbReference>
<dbReference type="NCBIfam" id="TIGR00128">
    <property type="entry name" value="fabD"/>
    <property type="match status" value="1"/>
</dbReference>
<keyword evidence="7" id="KW-1185">Reference proteome</keyword>
<reference evidence="6 7" key="1">
    <citation type="submission" date="2018-07" db="EMBL/GenBank/DDBJ databases">
        <title>Genomic Encyclopedia of Type Strains, Phase IV (KMG-IV): sequencing the most valuable type-strain genomes for metagenomic binning, comparative biology and taxonomic classification.</title>
        <authorList>
            <person name="Goeker M."/>
        </authorList>
    </citation>
    <scope>NUCLEOTIDE SEQUENCE [LARGE SCALE GENOMIC DNA]</scope>
    <source>
        <strain evidence="6 7">DSM 27016</strain>
    </source>
</reference>
<keyword evidence="3" id="KW-0012">Acyltransferase</keyword>